<dbReference type="CDD" id="cd07385">
    <property type="entry name" value="MPP_YkuE_C"/>
    <property type="match status" value="1"/>
</dbReference>
<evidence type="ECO:0000313" key="5">
    <source>
        <dbReference type="Proteomes" id="UP001500866"/>
    </source>
</evidence>
<keyword evidence="1" id="KW-0479">Metal-binding</keyword>
<dbReference type="Pfam" id="PF00149">
    <property type="entry name" value="Metallophos"/>
    <property type="match status" value="1"/>
</dbReference>
<proteinExistence type="predicted"/>
<evidence type="ECO:0000313" key="4">
    <source>
        <dbReference type="EMBL" id="GAA0591110.1"/>
    </source>
</evidence>
<protein>
    <submittedName>
        <fullName evidence="4">Metallophosphoesterase</fullName>
    </submittedName>
</protein>
<gene>
    <name evidence="4" type="ORF">GCM10009001_03920</name>
</gene>
<dbReference type="InterPro" id="IPR004843">
    <property type="entry name" value="Calcineurin-like_PHP"/>
</dbReference>
<reference evidence="4 5" key="1">
    <citation type="journal article" date="2019" name="Int. J. Syst. Evol. Microbiol.">
        <title>The Global Catalogue of Microorganisms (GCM) 10K type strain sequencing project: providing services to taxonomists for standard genome sequencing and annotation.</title>
        <authorList>
            <consortium name="The Broad Institute Genomics Platform"/>
            <consortium name="The Broad Institute Genome Sequencing Center for Infectious Disease"/>
            <person name="Wu L."/>
            <person name="Ma J."/>
        </authorList>
    </citation>
    <scope>NUCLEOTIDE SEQUENCE [LARGE SCALE GENOMIC DNA]</scope>
    <source>
        <strain evidence="4 5">JCM 15395</strain>
    </source>
</reference>
<dbReference type="PANTHER" id="PTHR31302">
    <property type="entry name" value="TRANSMEMBRANE PROTEIN WITH METALLOPHOSPHOESTERASE DOMAIN-RELATED"/>
    <property type="match status" value="1"/>
</dbReference>
<dbReference type="RefSeq" id="WP_343809803.1">
    <property type="nucleotide sequence ID" value="NZ_BAAADS010000001.1"/>
</dbReference>
<evidence type="ECO:0000259" key="3">
    <source>
        <dbReference type="Pfam" id="PF00149"/>
    </source>
</evidence>
<keyword evidence="5" id="KW-1185">Reference proteome</keyword>
<dbReference type="Proteomes" id="UP001500866">
    <property type="component" value="Unassembled WGS sequence"/>
</dbReference>
<dbReference type="EMBL" id="BAAADS010000001">
    <property type="protein sequence ID" value="GAA0591110.1"/>
    <property type="molecule type" value="Genomic_DNA"/>
</dbReference>
<dbReference type="InterPro" id="IPR029052">
    <property type="entry name" value="Metallo-depent_PP-like"/>
</dbReference>
<comment type="caution">
    <text evidence="4">The sequence shown here is derived from an EMBL/GenBank/DDBJ whole genome shotgun (WGS) entry which is preliminary data.</text>
</comment>
<name>A0ABN1FHT6_9BACI</name>
<dbReference type="SUPFAM" id="SSF56300">
    <property type="entry name" value="Metallo-dependent phosphatases"/>
    <property type="match status" value="1"/>
</dbReference>
<keyword evidence="2" id="KW-0378">Hydrolase</keyword>
<sequence length="272" mass="30307">MKKLLTAFTLLTSIYAILRRIRFETNQFKLNHVTFKTNKIPSESGFTLLQMTDLHNKVFGFNNEQLVSFAKIASPDIIVLTGDFLDDDTKTLGRVFSLVERLTANHKHVYFVSGNHDWANSRKAELLNGLHDRRVTILNNRNTQITIENATLNLIGIDDPSKEHEDMDEAFSGINPNNYTILLSHAPNIVNMYSTIPADLILSGHTHGGQVRAPLIGALVAPDQGLFPKLDKGVFEFGPGQYLYIDSGLGTSRIPVRFLNQSQLSLVTITGS</sequence>
<accession>A0ABN1FHT6</accession>
<dbReference type="Gene3D" id="3.60.21.10">
    <property type="match status" value="1"/>
</dbReference>
<evidence type="ECO:0000256" key="1">
    <source>
        <dbReference type="ARBA" id="ARBA00022723"/>
    </source>
</evidence>
<dbReference type="InterPro" id="IPR051158">
    <property type="entry name" value="Metallophosphoesterase_sf"/>
</dbReference>
<dbReference type="PANTHER" id="PTHR31302:SF31">
    <property type="entry name" value="PHOSPHODIESTERASE YAEI"/>
    <property type="match status" value="1"/>
</dbReference>
<evidence type="ECO:0000256" key="2">
    <source>
        <dbReference type="ARBA" id="ARBA00022801"/>
    </source>
</evidence>
<organism evidence="4 5">
    <name type="scientific">Virgibacillus siamensis</name>
    <dbReference type="NCBI Taxonomy" id="480071"/>
    <lineage>
        <taxon>Bacteria</taxon>
        <taxon>Bacillati</taxon>
        <taxon>Bacillota</taxon>
        <taxon>Bacilli</taxon>
        <taxon>Bacillales</taxon>
        <taxon>Bacillaceae</taxon>
        <taxon>Virgibacillus</taxon>
    </lineage>
</organism>
<feature type="domain" description="Calcineurin-like phosphoesterase" evidence="3">
    <location>
        <begin position="47"/>
        <end position="208"/>
    </location>
</feature>